<evidence type="ECO:0000313" key="3">
    <source>
        <dbReference type="Proteomes" id="UP000817854"/>
    </source>
</evidence>
<keyword evidence="1" id="KW-0472">Membrane</keyword>
<dbReference type="EMBL" id="VEVQ02000004">
    <property type="protein sequence ID" value="NHN25614.1"/>
    <property type="molecule type" value="Genomic_DNA"/>
</dbReference>
<name>A0ABX0IUX3_9FLAO</name>
<evidence type="ECO:0008006" key="4">
    <source>
        <dbReference type="Google" id="ProtNLM"/>
    </source>
</evidence>
<reference evidence="2" key="2">
    <citation type="submission" date="2020-02" db="EMBL/GenBank/DDBJ databases">
        <title>Flavobacterium profundi sp. nov., isolated from a deep-sea seamount.</title>
        <authorList>
            <person name="Zhang D.-C."/>
        </authorList>
    </citation>
    <scope>NUCLEOTIDE SEQUENCE</scope>
    <source>
        <strain evidence="2">EC11</strain>
    </source>
</reference>
<organism evidence="2 3">
    <name type="scientific">Flavobacterium jejuense</name>
    <dbReference type="NCBI Taxonomy" id="1544455"/>
    <lineage>
        <taxon>Bacteria</taxon>
        <taxon>Pseudomonadati</taxon>
        <taxon>Bacteroidota</taxon>
        <taxon>Flavobacteriia</taxon>
        <taxon>Flavobacteriales</taxon>
        <taxon>Flavobacteriaceae</taxon>
        <taxon>Flavobacterium</taxon>
    </lineage>
</organism>
<keyword evidence="3" id="KW-1185">Reference proteome</keyword>
<feature type="transmembrane region" description="Helical" evidence="1">
    <location>
        <begin position="106"/>
        <end position="126"/>
    </location>
</feature>
<sequence>MRILQNKSNFYSILFFLCIGVSYLNNYELTFMVWTISFLLTIKDKYSLSIIKCILPFAIILLIAFVVSFFYTSSIYLKIRDFTYLFKPILGLLLGYQLLIVNPKEAFKIIVRTGFIIALIHLLLVVKSIFESGAFIVNHIRQVGGYFSDFEVYVIIILIFYKHYNLDYSLKKRNTILLIVSVSCFLYLSRTNFIQFIIFYLALKGYLIFTKKAVKIILISLISTLLAYSVVLYINPKRQGRGLEAFLYKVKIAPIEPFKTKINKEDWRDFNDNYRSYENIITIKQVSNEGLLAVIFGKGLGSNINLGRKIGTNDGTIVQLIPILHNGFITVFLKSGIIGVFFLFFFLFSLYRQRKSSIPIVNYINFLLMGTAVFLIVSNWVFMGLYLKLDNKSIMIGFLLSLRILILKKEEYQNLNE</sequence>
<feature type="transmembrane region" description="Helical" evidence="1">
    <location>
        <begin position="213"/>
        <end position="234"/>
    </location>
</feature>
<comment type="caution">
    <text evidence="2">The sequence shown here is derived from an EMBL/GenBank/DDBJ whole genome shotgun (WGS) entry which is preliminary data.</text>
</comment>
<keyword evidence="1" id="KW-0812">Transmembrane</keyword>
<dbReference type="Proteomes" id="UP000817854">
    <property type="component" value="Unassembled WGS sequence"/>
</dbReference>
<feature type="transmembrane region" description="Helical" evidence="1">
    <location>
        <begin position="82"/>
        <end position="100"/>
    </location>
</feature>
<reference evidence="2" key="1">
    <citation type="submission" date="2019-05" db="EMBL/GenBank/DDBJ databases">
        <authorList>
            <person name="Lianzixin W."/>
        </authorList>
    </citation>
    <scope>NUCLEOTIDE SEQUENCE</scope>
    <source>
        <strain evidence="2">EC11</strain>
    </source>
</reference>
<proteinExistence type="predicted"/>
<evidence type="ECO:0000313" key="2">
    <source>
        <dbReference type="EMBL" id="NHN25614.1"/>
    </source>
</evidence>
<evidence type="ECO:0000256" key="1">
    <source>
        <dbReference type="SAM" id="Phobius"/>
    </source>
</evidence>
<feature type="transmembrane region" description="Helical" evidence="1">
    <location>
        <begin position="12"/>
        <end position="40"/>
    </location>
</feature>
<feature type="transmembrane region" description="Helical" evidence="1">
    <location>
        <begin position="46"/>
        <end position="70"/>
    </location>
</feature>
<gene>
    <name evidence="2" type="ORF">FIA58_007985</name>
</gene>
<keyword evidence="1" id="KW-1133">Transmembrane helix</keyword>
<protein>
    <recommendedName>
        <fullName evidence="4">O-antigen ligase</fullName>
    </recommendedName>
</protein>
<feature type="transmembrane region" description="Helical" evidence="1">
    <location>
        <begin position="363"/>
        <end position="383"/>
    </location>
</feature>
<dbReference type="RefSeq" id="WP_140961948.1">
    <property type="nucleotide sequence ID" value="NZ_VEVQ02000004.1"/>
</dbReference>
<feature type="transmembrane region" description="Helical" evidence="1">
    <location>
        <begin position="328"/>
        <end position="351"/>
    </location>
</feature>
<feature type="transmembrane region" description="Helical" evidence="1">
    <location>
        <begin position="176"/>
        <end position="201"/>
    </location>
</feature>
<feature type="transmembrane region" description="Helical" evidence="1">
    <location>
        <begin position="146"/>
        <end position="164"/>
    </location>
</feature>
<accession>A0ABX0IUX3</accession>